<reference evidence="3 4" key="1">
    <citation type="journal article" date="2016" name="Front. Microbiol.">
        <title>Comprehensive Phylogenetic Analysis of Bovine Non-aureus Staphylococci Species Based on Whole-Genome Sequencing.</title>
        <authorList>
            <person name="Naushad S."/>
            <person name="Barkema H.W."/>
            <person name="Luby C."/>
            <person name="Condas L.A."/>
            <person name="Nobrega D.B."/>
            <person name="Carson D.A."/>
            <person name="De Buck J."/>
        </authorList>
    </citation>
    <scope>NUCLEOTIDE SEQUENCE [LARGE SCALE GENOMIC DNA]</scope>
    <source>
        <strain evidence="3 4">SNUC 2993</strain>
    </source>
</reference>
<dbReference type="Proteomes" id="UP000240717">
    <property type="component" value="Unassembled WGS sequence"/>
</dbReference>
<keyword evidence="1" id="KW-0472">Membrane</keyword>
<gene>
    <name evidence="3" type="ORF">BU085_11595</name>
</gene>
<evidence type="ECO:0000259" key="2">
    <source>
        <dbReference type="Pfam" id="PF03703"/>
    </source>
</evidence>
<evidence type="ECO:0000313" key="4">
    <source>
        <dbReference type="Proteomes" id="UP000240717"/>
    </source>
</evidence>
<dbReference type="STRING" id="1194526.A284_04070"/>
<keyword evidence="1" id="KW-0812">Transmembrane</keyword>
<dbReference type="PANTHER" id="PTHR34473:SF2">
    <property type="entry name" value="UPF0699 TRANSMEMBRANE PROTEIN YDBT"/>
    <property type="match status" value="1"/>
</dbReference>
<evidence type="ECO:0000313" key="3">
    <source>
        <dbReference type="EMBL" id="PTI49664.1"/>
    </source>
</evidence>
<dbReference type="InterPro" id="IPR005182">
    <property type="entry name" value="YdbS-like_PH"/>
</dbReference>
<organism evidence="3 4">
    <name type="scientific">Staphylococcus warneri</name>
    <dbReference type="NCBI Taxonomy" id="1292"/>
    <lineage>
        <taxon>Bacteria</taxon>
        <taxon>Bacillati</taxon>
        <taxon>Bacillota</taxon>
        <taxon>Bacilli</taxon>
        <taxon>Bacillales</taxon>
        <taxon>Staphylococcaceae</taxon>
        <taxon>Staphylococcus</taxon>
    </lineage>
</organism>
<evidence type="ECO:0000256" key="1">
    <source>
        <dbReference type="SAM" id="Phobius"/>
    </source>
</evidence>
<feature type="transmembrane region" description="Helical" evidence="1">
    <location>
        <begin position="43"/>
        <end position="64"/>
    </location>
</feature>
<comment type="caution">
    <text evidence="3">The sequence shown here is derived from an EMBL/GenBank/DDBJ whole genome shotgun (WGS) entry which is preliminary data.</text>
</comment>
<dbReference type="EMBL" id="PZEV01000056">
    <property type="protein sequence ID" value="PTI49664.1"/>
    <property type="molecule type" value="Genomic_DNA"/>
</dbReference>
<feature type="domain" description="YdbS-like PH" evidence="2">
    <location>
        <begin position="73"/>
        <end position="146"/>
    </location>
</feature>
<sequence length="157" mass="19198">MDNTFHKSPRNTLTYYFLTSGLNLIIEIIIFTILFYLWNQFNWWHFIIYIYFLLWGISLIRFFYVPVVNYHFLYYRIYHNILEVKSTFFFKRQDITKVERLQFLQIRTNPLAKLFKINEISFVSAGHSIELPFVSEKEAEYIEDQIFSQLRGAEYDV</sequence>
<proteinExistence type="predicted"/>
<dbReference type="AlphaFoldDB" id="A0A2T4PXR6"/>
<dbReference type="Pfam" id="PF03703">
    <property type="entry name" value="bPH_2"/>
    <property type="match status" value="1"/>
</dbReference>
<dbReference type="PANTHER" id="PTHR34473">
    <property type="entry name" value="UPF0699 TRANSMEMBRANE PROTEIN YDBS"/>
    <property type="match status" value="1"/>
</dbReference>
<dbReference type="RefSeq" id="WP_107552979.1">
    <property type="nucleotide sequence ID" value="NZ_PZEV01000056.1"/>
</dbReference>
<name>A0A2T4PXR6_STAWA</name>
<keyword evidence="1" id="KW-1133">Transmembrane helix</keyword>
<feature type="transmembrane region" description="Helical" evidence="1">
    <location>
        <begin position="12"/>
        <end position="37"/>
    </location>
</feature>
<accession>A0A2T4PXR6</accession>
<protein>
    <recommendedName>
        <fullName evidence="2">YdbS-like PH domain-containing protein</fullName>
    </recommendedName>
</protein>